<dbReference type="EMBL" id="LAZR01009236">
    <property type="protein sequence ID" value="KKM73838.1"/>
    <property type="molecule type" value="Genomic_DNA"/>
</dbReference>
<feature type="transmembrane region" description="Helical" evidence="1">
    <location>
        <begin position="1158"/>
        <end position="1178"/>
    </location>
</feature>
<name>A0A0F9JVX2_9ZZZZ</name>
<organism evidence="2">
    <name type="scientific">marine sediment metagenome</name>
    <dbReference type="NCBI Taxonomy" id="412755"/>
    <lineage>
        <taxon>unclassified sequences</taxon>
        <taxon>metagenomes</taxon>
        <taxon>ecological metagenomes</taxon>
    </lineage>
</organism>
<gene>
    <name evidence="2" type="ORF">LCGC14_1406410</name>
</gene>
<keyword evidence="1" id="KW-0472">Membrane</keyword>
<accession>A0A0F9JVX2</accession>
<keyword evidence="1" id="KW-0812">Transmembrane</keyword>
<sequence length="1211" mass="138013">KDGTIEIIRYGVDDPENPNEIYWYTIIQDFKNQEVSVSRELQEEKRTEWFDIDDTLFAHYDFNLGKLLLIVLSLPLLPYHISKMLLPDVDYWAQKSIQTLVDKEEYTQTSYYSIKSDVDRDGFADSQIDFESTKKGIYYEITEYKKTILAAKIQNIFTYLTEYVARSIVSLFTGVTEDLVFNERLRPEYLESGDFSQNTPYVQLNAPTLRATYRKFTENTTTSFIDNFEHSSITIIDWNEGEIEEQRIYTDVFENYEVEDVESFFADVSTEHKVTNVDTGQEYSVSFDPELPFAHPANITWETKTWGSDNIPTQFDSLQVIDFINEENSYTTNVFEPLIPIHIRIPNRFSLYNDYGKTSRSQVVDDGWVEFEVEGVLITPPDGVYYTSDIESFVSGTARTSGSYFYVDSDQNGYYETVYVVKYERTTRFGVPVYNVMSIGFNNDGIHDFAPYEKLHTVENSVSDFENLASESTQFGTDWIYNFDKLQNVALLKEDESILEEHNLKQKDTLFEVHKLVDQSEQNSKFSELFYEVRHKTYDEAWRIYKTKLVSDIAEQVFMSAVASFVSATINAITVGIGSPLATLAYFTVYTLMTKFSIDMKLKEAESQSRSQTFTPVSREQRDPVTLNERSVADRVGLKDSMAAALLGHPGGYYTTVSGGEPGDMYSAEVLVSPPNYARILGVVGFGFFNLLWENFFNMGESDPDTYTALDFDDMNLDYRLLTNELASFNMYPNYVYKNTENLFHPYTQYNANTLGFLETEVNRVSNNQLDTILPTNVDGRPQYQFINSTNYGSTLPLSVLYKPIILSQERYDKIQPNPGHLIITAQTKDYSNTKGINPYTLTSVEQIVGYKAKIPLINKEFEYPIQSISIDVMKQSGMIPTIYAKGITINKSYYTVEDGNLYFTKSLEEIISEQLSSFVTDLQRFTTTIYYDIHIFFDRFVPDNTRERNSLALAQATFYSLMDYFNQYTYAEVTANMISEIAYTETLTFWSTLISAPLVALGSWTIMGTEKMMAQAEVLTVKSLLTQMLGQVIFAPIKEVFQEIVEDGFIEAIAENMVDLIGGTEDLGFWVSSLLTSRREIKGVLGQITLGKAGRNTNLNTKLSLDAAGTMSGADLNSAILTQMKEDLALTKQEYQQKRSQMSTWQKLMNGGTFKGIIMMTASFFLGGSTLFSLLGLGKMVKGTIGIDPKLYGKARATVQAKRRAKKCTN</sequence>
<feature type="non-terminal residue" evidence="2">
    <location>
        <position position="1"/>
    </location>
</feature>
<keyword evidence="1" id="KW-1133">Transmembrane helix</keyword>
<protein>
    <submittedName>
        <fullName evidence="2">Uncharacterized protein</fullName>
    </submittedName>
</protein>
<evidence type="ECO:0000256" key="1">
    <source>
        <dbReference type="SAM" id="Phobius"/>
    </source>
</evidence>
<evidence type="ECO:0000313" key="2">
    <source>
        <dbReference type="EMBL" id="KKM73838.1"/>
    </source>
</evidence>
<dbReference type="AlphaFoldDB" id="A0A0F9JVX2"/>
<reference evidence="2" key="1">
    <citation type="journal article" date="2015" name="Nature">
        <title>Complex archaea that bridge the gap between prokaryotes and eukaryotes.</title>
        <authorList>
            <person name="Spang A."/>
            <person name="Saw J.H."/>
            <person name="Jorgensen S.L."/>
            <person name="Zaremba-Niedzwiedzka K."/>
            <person name="Martijn J."/>
            <person name="Lind A.E."/>
            <person name="van Eijk R."/>
            <person name="Schleper C."/>
            <person name="Guy L."/>
            <person name="Ettema T.J."/>
        </authorList>
    </citation>
    <scope>NUCLEOTIDE SEQUENCE</scope>
</reference>
<proteinExistence type="predicted"/>
<comment type="caution">
    <text evidence="2">The sequence shown here is derived from an EMBL/GenBank/DDBJ whole genome shotgun (WGS) entry which is preliminary data.</text>
</comment>